<comment type="caution">
    <text evidence="1">The sequence shown here is derived from an EMBL/GenBank/DDBJ whole genome shotgun (WGS) entry which is preliminary data.</text>
</comment>
<accession>A0A9K3HHU5</accession>
<evidence type="ECO:0000313" key="2">
    <source>
        <dbReference type="Proteomes" id="UP000215914"/>
    </source>
</evidence>
<reference evidence="1" key="2">
    <citation type="submission" date="2020-06" db="EMBL/GenBank/DDBJ databases">
        <title>Helianthus annuus Genome sequencing and assembly Release 2.</title>
        <authorList>
            <person name="Gouzy J."/>
            <person name="Langlade N."/>
            <person name="Munos S."/>
        </authorList>
    </citation>
    <scope>NUCLEOTIDE SEQUENCE</scope>
    <source>
        <tissue evidence="1">Leaves</tissue>
    </source>
</reference>
<dbReference type="AlphaFoldDB" id="A0A9K3HHU5"/>
<keyword evidence="2" id="KW-1185">Reference proteome</keyword>
<reference evidence="1" key="1">
    <citation type="journal article" date="2017" name="Nature">
        <title>The sunflower genome provides insights into oil metabolism, flowering and Asterid evolution.</title>
        <authorList>
            <person name="Badouin H."/>
            <person name="Gouzy J."/>
            <person name="Grassa C.J."/>
            <person name="Murat F."/>
            <person name="Staton S.E."/>
            <person name="Cottret L."/>
            <person name="Lelandais-Briere C."/>
            <person name="Owens G.L."/>
            <person name="Carrere S."/>
            <person name="Mayjonade B."/>
            <person name="Legrand L."/>
            <person name="Gill N."/>
            <person name="Kane N.C."/>
            <person name="Bowers J.E."/>
            <person name="Hubner S."/>
            <person name="Bellec A."/>
            <person name="Berard A."/>
            <person name="Berges H."/>
            <person name="Blanchet N."/>
            <person name="Boniface M.C."/>
            <person name="Brunel D."/>
            <person name="Catrice O."/>
            <person name="Chaidir N."/>
            <person name="Claudel C."/>
            <person name="Donnadieu C."/>
            <person name="Faraut T."/>
            <person name="Fievet G."/>
            <person name="Helmstetter N."/>
            <person name="King M."/>
            <person name="Knapp S.J."/>
            <person name="Lai Z."/>
            <person name="Le Paslier M.C."/>
            <person name="Lippi Y."/>
            <person name="Lorenzon L."/>
            <person name="Mandel J.R."/>
            <person name="Marage G."/>
            <person name="Marchand G."/>
            <person name="Marquand E."/>
            <person name="Bret-Mestries E."/>
            <person name="Morien E."/>
            <person name="Nambeesan S."/>
            <person name="Nguyen T."/>
            <person name="Pegot-Espagnet P."/>
            <person name="Pouilly N."/>
            <person name="Raftis F."/>
            <person name="Sallet E."/>
            <person name="Schiex T."/>
            <person name="Thomas J."/>
            <person name="Vandecasteele C."/>
            <person name="Vares D."/>
            <person name="Vear F."/>
            <person name="Vautrin S."/>
            <person name="Crespi M."/>
            <person name="Mangin B."/>
            <person name="Burke J.M."/>
            <person name="Salse J."/>
            <person name="Munos S."/>
            <person name="Vincourt P."/>
            <person name="Rieseberg L.H."/>
            <person name="Langlade N.B."/>
        </authorList>
    </citation>
    <scope>NUCLEOTIDE SEQUENCE</scope>
    <source>
        <tissue evidence="1">Leaves</tissue>
    </source>
</reference>
<gene>
    <name evidence="1" type="ORF">HanXRQr2_Chr12g0548271</name>
</gene>
<proteinExistence type="predicted"/>
<name>A0A9K3HHU5_HELAN</name>
<dbReference type="EMBL" id="MNCJ02000327">
    <property type="protein sequence ID" value="KAF5778502.1"/>
    <property type="molecule type" value="Genomic_DNA"/>
</dbReference>
<evidence type="ECO:0000313" key="1">
    <source>
        <dbReference type="EMBL" id="KAF5778502.1"/>
    </source>
</evidence>
<organism evidence="1 2">
    <name type="scientific">Helianthus annuus</name>
    <name type="common">Common sunflower</name>
    <dbReference type="NCBI Taxonomy" id="4232"/>
    <lineage>
        <taxon>Eukaryota</taxon>
        <taxon>Viridiplantae</taxon>
        <taxon>Streptophyta</taxon>
        <taxon>Embryophyta</taxon>
        <taxon>Tracheophyta</taxon>
        <taxon>Spermatophyta</taxon>
        <taxon>Magnoliopsida</taxon>
        <taxon>eudicotyledons</taxon>
        <taxon>Gunneridae</taxon>
        <taxon>Pentapetalae</taxon>
        <taxon>asterids</taxon>
        <taxon>campanulids</taxon>
        <taxon>Asterales</taxon>
        <taxon>Asteraceae</taxon>
        <taxon>Asteroideae</taxon>
        <taxon>Heliantheae alliance</taxon>
        <taxon>Heliantheae</taxon>
        <taxon>Helianthus</taxon>
    </lineage>
</organism>
<protein>
    <submittedName>
        <fullName evidence="1">Uncharacterized protein</fullName>
    </submittedName>
</protein>
<sequence>MEIFLLDSLNEIFLVAVKKRLSEHGMLVVKYASFSITDSWKRN</sequence>
<dbReference type="Gramene" id="mRNA:HanXRQr2_Chr12g0548271">
    <property type="protein sequence ID" value="mRNA:HanXRQr2_Chr12g0548271"/>
    <property type="gene ID" value="HanXRQr2_Chr12g0548271"/>
</dbReference>
<dbReference type="Proteomes" id="UP000215914">
    <property type="component" value="Unassembled WGS sequence"/>
</dbReference>